<dbReference type="Pfam" id="PF00015">
    <property type="entry name" value="MCPsignal"/>
    <property type="match status" value="1"/>
</dbReference>
<dbReference type="RefSeq" id="WP_133598760.1">
    <property type="nucleotide sequence ID" value="NZ_SNYL01000015.1"/>
</dbReference>
<dbReference type="SMART" id="SM00283">
    <property type="entry name" value="MA"/>
    <property type="match status" value="1"/>
</dbReference>
<keyword evidence="6" id="KW-0812">Transmembrane</keyword>
<evidence type="ECO:0000313" key="10">
    <source>
        <dbReference type="Proteomes" id="UP000295510"/>
    </source>
</evidence>
<dbReference type="SUPFAM" id="SSF58104">
    <property type="entry name" value="Methyl-accepting chemotaxis protein (MCP) signaling domain"/>
    <property type="match status" value="1"/>
</dbReference>
<evidence type="ECO:0000259" key="8">
    <source>
        <dbReference type="PROSITE" id="PS50885"/>
    </source>
</evidence>
<dbReference type="GO" id="GO:0004888">
    <property type="term" value="F:transmembrane signaling receptor activity"/>
    <property type="evidence" value="ECO:0007669"/>
    <property type="project" value="InterPro"/>
</dbReference>
<dbReference type="InterPro" id="IPR051310">
    <property type="entry name" value="MCP_chemotaxis"/>
</dbReference>
<organism evidence="9 10">
    <name type="scientific">Tepidicella xavieri</name>
    <dbReference type="NCBI Taxonomy" id="360241"/>
    <lineage>
        <taxon>Bacteria</taxon>
        <taxon>Pseudomonadati</taxon>
        <taxon>Pseudomonadota</taxon>
        <taxon>Betaproteobacteria</taxon>
        <taxon>Burkholderiales</taxon>
        <taxon>Tepidicella</taxon>
    </lineage>
</organism>
<evidence type="ECO:0000256" key="2">
    <source>
        <dbReference type="ARBA" id="ARBA00022481"/>
    </source>
</evidence>
<dbReference type="PROSITE" id="PS50885">
    <property type="entry name" value="HAMP"/>
    <property type="match status" value="1"/>
</dbReference>
<dbReference type="PANTHER" id="PTHR43531">
    <property type="entry name" value="PROTEIN ICFG"/>
    <property type="match status" value="1"/>
</dbReference>
<dbReference type="Proteomes" id="UP000295510">
    <property type="component" value="Unassembled WGS sequence"/>
</dbReference>
<proteinExistence type="inferred from homology"/>
<feature type="region of interest" description="Disordered" evidence="5">
    <location>
        <begin position="530"/>
        <end position="625"/>
    </location>
</feature>
<dbReference type="PRINTS" id="PR00260">
    <property type="entry name" value="CHEMTRNSDUCR"/>
</dbReference>
<feature type="domain" description="Methyl-accepting transducer" evidence="7">
    <location>
        <begin position="270"/>
        <end position="499"/>
    </location>
</feature>
<sequence>MKLFNQLSLGAKLWSSVLVIIVALAAVVISTGATSARLTAESERMLTQMSEKVQLATRWAGLTETNVTRVQAQVISGSPEIDALYKDLIPAGIQAITEVQKRLESMELTPAERALMERIARQRQTVLDGLAAARELSRQGDEAGARRAIEERFNPGVPPYIASLNEFAQLQGTLLVESQKAFAERRARNVMTAALAVLVLIAGIVIGAYFLIRNIRTPLNEAVTFAEQIAAGNLTAHIRANRQDEFGAMIKALNGMRDQLVHVVADVRQGTDNISVAAREIAAGNQDLSARTEQTASNLEETAASMEEMSGAIKQSADSARVANQLAATAGQSAEMGGKVVGDVIRTMEDINAASRKIADIITVIDGIAFQTNILALNAAVEAARAGEQGRGFAVVAGEVRTLAQRSAQAAKEIKELIGNSVDRVAAGSELVNQAGETMREIVENVTRVRDIIGEIASSAAEQADGATQINAAVSNLDQMTQQNAALVEESAAAAASMSEQAAQLAEVVKTFRIDDADLARSSISRLSANELHRKRPTAAARPSAPASLPPASSPAASPASPAPAKSPTASAAIHRPQATPSAPAKTPAAAHAPASPAPKKLAAPPPAAKKTASPAPEDDGWDTF</sequence>
<evidence type="ECO:0000256" key="3">
    <source>
        <dbReference type="ARBA" id="ARBA00029447"/>
    </source>
</evidence>
<evidence type="ECO:0000256" key="5">
    <source>
        <dbReference type="SAM" id="MobiDB-lite"/>
    </source>
</evidence>
<dbReference type="PANTHER" id="PTHR43531:SF14">
    <property type="entry name" value="METHYL-ACCEPTING CHEMOTAXIS PROTEIN I-RELATED"/>
    <property type="match status" value="1"/>
</dbReference>
<dbReference type="GO" id="GO:0006935">
    <property type="term" value="P:chemotaxis"/>
    <property type="evidence" value="ECO:0007669"/>
    <property type="project" value="InterPro"/>
</dbReference>
<keyword evidence="6" id="KW-1133">Transmembrane helix</keyword>
<keyword evidence="2" id="KW-0488">Methylation</keyword>
<dbReference type="InterPro" id="IPR024478">
    <property type="entry name" value="HlyB_4HB_MCP"/>
</dbReference>
<dbReference type="PROSITE" id="PS50111">
    <property type="entry name" value="CHEMOTAXIS_TRANSDUC_2"/>
    <property type="match status" value="1"/>
</dbReference>
<gene>
    <name evidence="9" type="ORF">DFR43_11528</name>
</gene>
<feature type="transmembrane region" description="Helical" evidence="6">
    <location>
        <begin position="190"/>
        <end position="212"/>
    </location>
</feature>
<keyword evidence="6" id="KW-0472">Membrane</keyword>
<dbReference type="CDD" id="cd06225">
    <property type="entry name" value="HAMP"/>
    <property type="match status" value="1"/>
</dbReference>
<evidence type="ECO:0000256" key="6">
    <source>
        <dbReference type="SAM" id="Phobius"/>
    </source>
</evidence>
<dbReference type="Pfam" id="PF00672">
    <property type="entry name" value="HAMP"/>
    <property type="match status" value="1"/>
</dbReference>
<feature type="domain" description="HAMP" evidence="8">
    <location>
        <begin position="213"/>
        <end position="265"/>
    </location>
</feature>
<dbReference type="AlphaFoldDB" id="A0A4V3D5N1"/>
<comment type="caution">
    <text evidence="9">The sequence shown here is derived from an EMBL/GenBank/DDBJ whole genome shotgun (WGS) entry which is preliminary data.</text>
</comment>
<dbReference type="CDD" id="cd11386">
    <property type="entry name" value="MCP_signal"/>
    <property type="match status" value="1"/>
</dbReference>
<dbReference type="OrthoDB" id="9806477at2"/>
<dbReference type="SMART" id="SM00304">
    <property type="entry name" value="HAMP"/>
    <property type="match status" value="1"/>
</dbReference>
<name>A0A4V3D5N1_9BURK</name>
<evidence type="ECO:0000256" key="4">
    <source>
        <dbReference type="PROSITE-ProRule" id="PRU00284"/>
    </source>
</evidence>
<dbReference type="FunFam" id="1.10.287.950:FF:000001">
    <property type="entry name" value="Methyl-accepting chemotaxis sensory transducer"/>
    <property type="match status" value="1"/>
</dbReference>
<dbReference type="EMBL" id="SNYL01000015">
    <property type="protein sequence ID" value="TDQ40637.1"/>
    <property type="molecule type" value="Genomic_DNA"/>
</dbReference>
<reference evidence="9 10" key="1">
    <citation type="submission" date="2019-03" db="EMBL/GenBank/DDBJ databases">
        <title>Genomic Encyclopedia of Type Strains, Phase IV (KMG-IV): sequencing the most valuable type-strain genomes for metagenomic binning, comparative biology and taxonomic classification.</title>
        <authorList>
            <person name="Goeker M."/>
        </authorList>
    </citation>
    <scope>NUCLEOTIDE SEQUENCE [LARGE SCALE GENOMIC DNA]</scope>
    <source>
        <strain evidence="9 10">DSM 19605</strain>
    </source>
</reference>
<accession>A0A4V3D5N1</accession>
<dbReference type="Gene3D" id="1.10.287.950">
    <property type="entry name" value="Methyl-accepting chemotaxis protein"/>
    <property type="match status" value="1"/>
</dbReference>
<dbReference type="InterPro" id="IPR004090">
    <property type="entry name" value="Chemotax_Me-accpt_rcpt"/>
</dbReference>
<dbReference type="InterPro" id="IPR047347">
    <property type="entry name" value="YvaQ-like_sensor"/>
</dbReference>
<dbReference type="CDD" id="cd19411">
    <property type="entry name" value="MCP2201-like_sensor"/>
    <property type="match status" value="1"/>
</dbReference>
<feature type="compositionally biased region" description="Low complexity" evidence="5">
    <location>
        <begin position="538"/>
        <end position="547"/>
    </location>
</feature>
<comment type="subcellular location">
    <subcellularLocation>
        <location evidence="1">Membrane</location>
    </subcellularLocation>
</comment>
<evidence type="ECO:0000313" key="9">
    <source>
        <dbReference type="EMBL" id="TDQ40637.1"/>
    </source>
</evidence>
<dbReference type="InterPro" id="IPR003660">
    <property type="entry name" value="HAMP_dom"/>
</dbReference>
<evidence type="ECO:0000256" key="1">
    <source>
        <dbReference type="ARBA" id="ARBA00004370"/>
    </source>
</evidence>
<dbReference type="GO" id="GO:0007165">
    <property type="term" value="P:signal transduction"/>
    <property type="evidence" value="ECO:0007669"/>
    <property type="project" value="UniProtKB-KW"/>
</dbReference>
<protein>
    <submittedName>
        <fullName evidence="9">Methyl-accepting chemotaxis protein</fullName>
    </submittedName>
</protein>
<evidence type="ECO:0000259" key="7">
    <source>
        <dbReference type="PROSITE" id="PS50111"/>
    </source>
</evidence>
<feature type="compositionally biased region" description="Low complexity" evidence="5">
    <location>
        <begin position="554"/>
        <end position="616"/>
    </location>
</feature>
<keyword evidence="10" id="KW-1185">Reference proteome</keyword>
<feature type="transmembrane region" description="Helical" evidence="6">
    <location>
        <begin position="13"/>
        <end position="36"/>
    </location>
</feature>
<dbReference type="GO" id="GO:0005886">
    <property type="term" value="C:plasma membrane"/>
    <property type="evidence" value="ECO:0007669"/>
    <property type="project" value="TreeGrafter"/>
</dbReference>
<dbReference type="Pfam" id="PF12729">
    <property type="entry name" value="4HB_MCP_1"/>
    <property type="match status" value="1"/>
</dbReference>
<keyword evidence="4" id="KW-0807">Transducer</keyword>
<dbReference type="InterPro" id="IPR004089">
    <property type="entry name" value="MCPsignal_dom"/>
</dbReference>
<comment type="similarity">
    <text evidence="3">Belongs to the methyl-accepting chemotaxis (MCP) protein family.</text>
</comment>